<keyword evidence="1" id="KW-1133">Transmembrane helix</keyword>
<dbReference type="VEuPathDB" id="PlasmoDB:PCOAH_00007280"/>
<keyword evidence="1" id="KW-0472">Membrane</keyword>
<accession>A0A1B1DUS2</accession>
<proteinExistence type="predicted"/>
<reference evidence="4" key="1">
    <citation type="submission" date="2016-06" db="EMBL/GenBank/DDBJ databases">
        <title>First high quality genome sequence of Plasmodium coatneyi using continuous long reads from single molecule, real-time sequencing.</title>
        <authorList>
            <person name="Chien J.-T."/>
            <person name="Pakala S.B."/>
            <person name="Geraldo J.A."/>
            <person name="Lapp S.A."/>
            <person name="Barnwell J.W."/>
            <person name="Kissinger J.C."/>
            <person name="Galinski M.R."/>
            <person name="Humphrey J.C."/>
        </authorList>
    </citation>
    <scope>NUCLEOTIDE SEQUENCE [LARGE SCALE GENOMIC DNA]</scope>
    <source>
        <strain evidence="4">Hackeri</strain>
    </source>
</reference>
<evidence type="ECO:0000259" key="2">
    <source>
        <dbReference type="Pfam" id="PF12887"/>
    </source>
</evidence>
<dbReference type="GeneID" id="30907451"/>
<dbReference type="OrthoDB" id="10628636at2759"/>
<keyword evidence="1" id="KW-0812">Transmembrane</keyword>
<gene>
    <name evidence="3" type="ORF">PCOAH_00007280</name>
</gene>
<dbReference type="Pfam" id="PF12887">
    <property type="entry name" value="SICA_alpha"/>
    <property type="match status" value="1"/>
</dbReference>
<dbReference type="EMBL" id="CP016242">
    <property type="protein sequence ID" value="ANQ06512.1"/>
    <property type="molecule type" value="Genomic_DNA"/>
</dbReference>
<evidence type="ECO:0000313" key="4">
    <source>
        <dbReference type="Proteomes" id="UP000092716"/>
    </source>
</evidence>
<keyword evidence="4" id="KW-1185">Reference proteome</keyword>
<dbReference type="AlphaFoldDB" id="A0A1B1DUS2"/>
<dbReference type="Proteomes" id="UP000092716">
    <property type="component" value="Chromosome 4"/>
</dbReference>
<evidence type="ECO:0000256" key="1">
    <source>
        <dbReference type="SAM" id="Phobius"/>
    </source>
</evidence>
<protein>
    <submittedName>
        <fullName evidence="3">SICA antigen</fullName>
    </submittedName>
</protein>
<sequence>MTAGQFYFLSNEITRWVMEKGMNDVEKIGEKIKKDLKKTFENLLSRLGRQESGEIYNLCYNNVKWSGNPMQELDMQTLCQGIMEIRYFMNGIKTKRKSGSWNDDVTIEKIPDDEAYRRCLVGMISMLEFYKEHCRLEFVIKAIEAGMKEKLEGHKNKGAILDRCKGVDITGLILGKTAVADEIKKWAQVEKNKRESGIRRVGHVKRVSEGYCENEQSQGKLEETVNKNLEIMTSLLGIENRNKLKVLTDNDNKYTLSQGELETALEPATNGSKNIDDVIQNLKKEIQQKIQRTDPPSPLPRASPNGGGIGAALAAALSVPGTAIPVVAGVIALPAFLSAFFLYKIFFFKKHNLYGGRRKKRSTFRHELNSLWDNEDSSIEYSRSNLMESVIGTDSATEYSGSNLTEYLSEYSIPYTSSSI</sequence>
<name>A0A1B1DUS2_9APIC</name>
<dbReference type="RefSeq" id="XP_019913207.1">
    <property type="nucleotide sequence ID" value="XM_020057538.1"/>
</dbReference>
<dbReference type="InterPro" id="IPR024290">
    <property type="entry name" value="SICA_extracell_a"/>
</dbReference>
<evidence type="ECO:0000313" key="3">
    <source>
        <dbReference type="EMBL" id="ANQ06512.1"/>
    </source>
</evidence>
<feature type="transmembrane region" description="Helical" evidence="1">
    <location>
        <begin position="326"/>
        <end position="348"/>
    </location>
</feature>
<organism evidence="3 4">
    <name type="scientific">Plasmodium coatneyi</name>
    <dbReference type="NCBI Taxonomy" id="208452"/>
    <lineage>
        <taxon>Eukaryota</taxon>
        <taxon>Sar</taxon>
        <taxon>Alveolata</taxon>
        <taxon>Apicomplexa</taxon>
        <taxon>Aconoidasida</taxon>
        <taxon>Haemosporida</taxon>
        <taxon>Plasmodiidae</taxon>
        <taxon>Plasmodium</taxon>
    </lineage>
</organism>
<dbReference type="KEGG" id="pcot:PCOAH_00007280"/>
<feature type="domain" description="Schizont-infected cell agglutination extracellular alpha" evidence="2">
    <location>
        <begin position="22"/>
        <end position="186"/>
    </location>
</feature>